<dbReference type="CDD" id="cd10719">
    <property type="entry name" value="DnaJ_zf"/>
    <property type="match status" value="1"/>
</dbReference>
<dbReference type="InterPro" id="IPR001623">
    <property type="entry name" value="DnaJ_domain"/>
</dbReference>
<keyword evidence="5 9" id="KW-0862">Zinc</keyword>
<dbReference type="PANTHER" id="PTHR43888">
    <property type="entry name" value="DNAJ-LIKE-2, ISOFORM A-RELATED"/>
    <property type="match status" value="1"/>
</dbReference>
<dbReference type="SUPFAM" id="SSF57938">
    <property type="entry name" value="DnaJ/Hsp40 cysteine-rich domain"/>
    <property type="match status" value="1"/>
</dbReference>
<keyword evidence="2 9" id="KW-0479">Metal-binding</keyword>
<feature type="domain" description="CR-type" evidence="12">
    <location>
        <begin position="129"/>
        <end position="211"/>
    </location>
</feature>
<dbReference type="Gene3D" id="2.60.260.20">
    <property type="entry name" value="Urease metallochaperone UreE, N-terminal domain"/>
    <property type="match status" value="2"/>
</dbReference>
<dbReference type="AlphaFoldDB" id="A0A553NG23"/>
<keyword evidence="6" id="KW-0143">Chaperone</keyword>
<dbReference type="InterPro" id="IPR012724">
    <property type="entry name" value="DnaJ"/>
</dbReference>
<reference evidence="13 14" key="1">
    <citation type="journal article" date="2018" name="Nat. Ecol. Evol.">
        <title>Genomic signatures of mitonuclear coevolution across populations of Tigriopus californicus.</title>
        <authorList>
            <person name="Barreto F.S."/>
            <person name="Watson E.T."/>
            <person name="Lima T.G."/>
            <person name="Willett C.S."/>
            <person name="Edmands S."/>
            <person name="Li W."/>
            <person name="Burton R.S."/>
        </authorList>
    </citation>
    <scope>NUCLEOTIDE SEQUENCE [LARGE SCALE GENOMIC DNA]</scope>
    <source>
        <strain evidence="13 14">San Diego</strain>
    </source>
</reference>
<dbReference type="PRINTS" id="PR00625">
    <property type="entry name" value="JDOMAIN"/>
</dbReference>
<dbReference type="FunFam" id="2.10.230.10:FF:000001">
    <property type="entry name" value="DnaJ subfamily A member 2"/>
    <property type="match status" value="1"/>
</dbReference>
<dbReference type="GO" id="GO:0006457">
    <property type="term" value="P:protein folding"/>
    <property type="evidence" value="ECO:0007669"/>
    <property type="project" value="InterPro"/>
</dbReference>
<evidence type="ECO:0000313" key="14">
    <source>
        <dbReference type="Proteomes" id="UP000318571"/>
    </source>
</evidence>
<dbReference type="GO" id="GO:0008270">
    <property type="term" value="F:zinc ion binding"/>
    <property type="evidence" value="ECO:0007669"/>
    <property type="project" value="UniProtKB-KW"/>
</dbReference>
<evidence type="ECO:0000259" key="11">
    <source>
        <dbReference type="PROSITE" id="PS50076"/>
    </source>
</evidence>
<dbReference type="EMBL" id="VCGU01000458">
    <property type="protein sequence ID" value="TRY64390.1"/>
    <property type="molecule type" value="Genomic_DNA"/>
</dbReference>
<dbReference type="GO" id="GO:0005524">
    <property type="term" value="F:ATP binding"/>
    <property type="evidence" value="ECO:0007669"/>
    <property type="project" value="InterPro"/>
</dbReference>
<proteinExistence type="inferred from homology"/>
<dbReference type="STRING" id="6832.A0A553NG23"/>
<dbReference type="SMART" id="SM00271">
    <property type="entry name" value="DnaJ"/>
    <property type="match status" value="1"/>
</dbReference>
<organism evidence="13 14">
    <name type="scientific">Tigriopus californicus</name>
    <name type="common">Marine copepod</name>
    <dbReference type="NCBI Taxonomy" id="6832"/>
    <lineage>
        <taxon>Eukaryota</taxon>
        <taxon>Metazoa</taxon>
        <taxon>Ecdysozoa</taxon>
        <taxon>Arthropoda</taxon>
        <taxon>Crustacea</taxon>
        <taxon>Multicrustacea</taxon>
        <taxon>Hexanauplia</taxon>
        <taxon>Copepoda</taxon>
        <taxon>Harpacticoida</taxon>
        <taxon>Harpacticidae</taxon>
        <taxon>Tigriopus</taxon>
    </lineage>
</organism>
<keyword evidence="8" id="KW-0636">Prenylation</keyword>
<feature type="compositionally biased region" description="Basic and acidic residues" evidence="10">
    <location>
        <begin position="379"/>
        <end position="398"/>
    </location>
</feature>
<evidence type="ECO:0000256" key="10">
    <source>
        <dbReference type="SAM" id="MobiDB-lite"/>
    </source>
</evidence>
<dbReference type="GO" id="GO:0030544">
    <property type="term" value="F:Hsp70 protein binding"/>
    <property type="evidence" value="ECO:0007669"/>
    <property type="project" value="InterPro"/>
</dbReference>
<dbReference type="Gene3D" id="2.10.230.10">
    <property type="entry name" value="Heat shock protein DnaJ, cysteine-rich domain"/>
    <property type="match status" value="1"/>
</dbReference>
<evidence type="ECO:0000259" key="12">
    <source>
        <dbReference type="PROSITE" id="PS51188"/>
    </source>
</evidence>
<evidence type="ECO:0000256" key="8">
    <source>
        <dbReference type="ARBA" id="ARBA00023289"/>
    </source>
</evidence>
<protein>
    <submittedName>
        <fullName evidence="13">Uncharacterized protein</fullName>
    </submittedName>
</protein>
<keyword evidence="7" id="KW-0449">Lipoprotein</keyword>
<dbReference type="PROSITE" id="PS50076">
    <property type="entry name" value="DNAJ_2"/>
    <property type="match status" value="1"/>
</dbReference>
<dbReference type="Pfam" id="PF00684">
    <property type="entry name" value="DnaJ_CXXCXGXG"/>
    <property type="match status" value="1"/>
</dbReference>
<dbReference type="Proteomes" id="UP000318571">
    <property type="component" value="Chromosome 10"/>
</dbReference>
<evidence type="ECO:0000256" key="2">
    <source>
        <dbReference type="ARBA" id="ARBA00022723"/>
    </source>
</evidence>
<feature type="region of interest" description="Disordered" evidence="10">
    <location>
        <begin position="372"/>
        <end position="412"/>
    </location>
</feature>
<dbReference type="InterPro" id="IPR036410">
    <property type="entry name" value="HSP_DnaJ_Cys-rich_dom_sf"/>
</dbReference>
<name>A0A553NG23_TIGCA</name>
<evidence type="ECO:0000256" key="9">
    <source>
        <dbReference type="PROSITE-ProRule" id="PRU00546"/>
    </source>
</evidence>
<sequence>MVCETKFYDILGVNPKATDAELKKAYRKQALKYHPDKNPNAGDKFKEISQAYEVLSDPENREIYDEFGEQGIKEQGGRGGGAGFTSPMDMFNMFFGGGMPGGGGRTRSKTKSQPMVHKLSVSLEELYMGKLRKIAANRDLKCSGCDGKGGSNVTACSDCKGRGVKVSMRQIGPGMIQQMQSACDKCQSKGEVVDPKSICKTCKGKRTVRDKKILEIHIEAGMASNRKFTFHGEGDHEPGKEPGDVIIQLEEKEHLLFQRHGTDLSMRIDISLHEALCGLKIPIQTLDNRHILLSTQPGEIVKHGAMKMVEGEGFPTHRDPFHKGRLIVVFNVEFPSQLNVEVATELANLLPKPQGKVIPKDSDVVKMADFDGQGAWKGGIDENENRHEDQEDDHEHQSNGHGHHRGPQCAHQ</sequence>
<dbReference type="OMA" id="FPDVINP"/>
<evidence type="ECO:0000256" key="7">
    <source>
        <dbReference type="ARBA" id="ARBA00023288"/>
    </source>
</evidence>
<keyword evidence="3" id="KW-0677">Repeat</keyword>
<evidence type="ECO:0000256" key="4">
    <source>
        <dbReference type="ARBA" id="ARBA00022771"/>
    </source>
</evidence>
<feature type="zinc finger region" description="CR-type" evidence="9">
    <location>
        <begin position="129"/>
        <end position="211"/>
    </location>
</feature>
<dbReference type="InterPro" id="IPR001305">
    <property type="entry name" value="HSP_DnaJ_Cys-rich_dom"/>
</dbReference>
<keyword evidence="14" id="KW-1185">Reference proteome</keyword>
<dbReference type="GO" id="GO:0009408">
    <property type="term" value="P:response to heat"/>
    <property type="evidence" value="ECO:0007669"/>
    <property type="project" value="InterPro"/>
</dbReference>
<evidence type="ECO:0000256" key="5">
    <source>
        <dbReference type="ARBA" id="ARBA00022833"/>
    </source>
</evidence>
<dbReference type="PROSITE" id="PS51188">
    <property type="entry name" value="ZF_CR"/>
    <property type="match status" value="1"/>
</dbReference>
<keyword evidence="1" id="KW-0488">Methylation</keyword>
<evidence type="ECO:0000256" key="6">
    <source>
        <dbReference type="ARBA" id="ARBA00023186"/>
    </source>
</evidence>
<dbReference type="InterPro" id="IPR044713">
    <property type="entry name" value="DNJA1/2-like"/>
</dbReference>
<evidence type="ECO:0000313" key="13">
    <source>
        <dbReference type="EMBL" id="TRY64390.1"/>
    </source>
</evidence>
<dbReference type="InterPro" id="IPR018253">
    <property type="entry name" value="DnaJ_domain_CS"/>
</dbReference>
<accession>A0A553NG23</accession>
<dbReference type="PROSITE" id="PS00636">
    <property type="entry name" value="DNAJ_1"/>
    <property type="match status" value="1"/>
</dbReference>
<gene>
    <name evidence="13" type="ORF">TCAL_02633</name>
</gene>
<dbReference type="Pfam" id="PF00226">
    <property type="entry name" value="DnaJ"/>
    <property type="match status" value="1"/>
</dbReference>
<dbReference type="InterPro" id="IPR002939">
    <property type="entry name" value="DnaJ_C"/>
</dbReference>
<dbReference type="Gene3D" id="1.10.287.110">
    <property type="entry name" value="DnaJ domain"/>
    <property type="match status" value="1"/>
</dbReference>
<dbReference type="FunFam" id="2.60.260.20:FF:000003">
    <property type="entry name" value="DnaJ subfamily A member 2"/>
    <property type="match status" value="1"/>
</dbReference>
<dbReference type="CDD" id="cd06257">
    <property type="entry name" value="DnaJ"/>
    <property type="match status" value="1"/>
</dbReference>
<dbReference type="FunFam" id="1.10.287.110:FF:000016">
    <property type="entry name" value="DnaJ (Hsp40) homolog, subfamily A, member 2"/>
    <property type="match status" value="1"/>
</dbReference>
<dbReference type="OrthoDB" id="550424at2759"/>
<evidence type="ECO:0000256" key="1">
    <source>
        <dbReference type="ARBA" id="ARBA00022481"/>
    </source>
</evidence>
<dbReference type="SUPFAM" id="SSF49493">
    <property type="entry name" value="HSP40/DnaJ peptide-binding domain"/>
    <property type="match status" value="2"/>
</dbReference>
<dbReference type="Pfam" id="PF01556">
    <property type="entry name" value="DnaJ_C"/>
    <property type="match status" value="1"/>
</dbReference>
<feature type="domain" description="J" evidence="11">
    <location>
        <begin position="6"/>
        <end position="68"/>
    </location>
</feature>
<comment type="caution">
    <text evidence="13">The sequence shown here is derived from an EMBL/GenBank/DDBJ whole genome shotgun (WGS) entry which is preliminary data.</text>
</comment>
<dbReference type="SUPFAM" id="SSF46565">
    <property type="entry name" value="Chaperone J-domain"/>
    <property type="match status" value="1"/>
</dbReference>
<keyword evidence="4 9" id="KW-0863">Zinc-finger</keyword>
<dbReference type="CDD" id="cd10747">
    <property type="entry name" value="DnaJ_C"/>
    <property type="match status" value="1"/>
</dbReference>
<evidence type="ECO:0000256" key="3">
    <source>
        <dbReference type="ARBA" id="ARBA00022737"/>
    </source>
</evidence>
<dbReference type="HAMAP" id="MF_01152">
    <property type="entry name" value="DnaJ"/>
    <property type="match status" value="1"/>
</dbReference>
<dbReference type="InterPro" id="IPR008971">
    <property type="entry name" value="HSP40/DnaJ_pept-bd"/>
</dbReference>
<dbReference type="GO" id="GO:0051082">
    <property type="term" value="F:unfolded protein binding"/>
    <property type="evidence" value="ECO:0007669"/>
    <property type="project" value="InterPro"/>
</dbReference>
<dbReference type="InterPro" id="IPR036869">
    <property type="entry name" value="J_dom_sf"/>
</dbReference>